<evidence type="ECO:0000256" key="5">
    <source>
        <dbReference type="PROSITE-ProRule" id="PRU00176"/>
    </source>
</evidence>
<dbReference type="InterPro" id="IPR035979">
    <property type="entry name" value="RBD_domain_sf"/>
</dbReference>
<organism evidence="8 9">
    <name type="scientific">Cardiosporidium cionae</name>
    <dbReference type="NCBI Taxonomy" id="476202"/>
    <lineage>
        <taxon>Eukaryota</taxon>
        <taxon>Sar</taxon>
        <taxon>Alveolata</taxon>
        <taxon>Apicomplexa</taxon>
        <taxon>Aconoidasida</taxon>
        <taxon>Nephromycida</taxon>
        <taxon>Cardiosporidium</taxon>
    </lineage>
</organism>
<keyword evidence="4" id="KW-0687">Ribonucleoprotein</keyword>
<feature type="domain" description="RRM" evidence="7">
    <location>
        <begin position="99"/>
        <end position="176"/>
    </location>
</feature>
<evidence type="ECO:0000256" key="6">
    <source>
        <dbReference type="SAM" id="MobiDB-lite"/>
    </source>
</evidence>
<evidence type="ECO:0000313" key="9">
    <source>
        <dbReference type="Proteomes" id="UP000823046"/>
    </source>
</evidence>
<feature type="region of interest" description="Disordered" evidence="6">
    <location>
        <begin position="182"/>
        <end position="289"/>
    </location>
</feature>
<evidence type="ECO:0000256" key="1">
    <source>
        <dbReference type="ARBA" id="ARBA00004123"/>
    </source>
</evidence>
<dbReference type="SUPFAM" id="SSF54928">
    <property type="entry name" value="RNA-binding domain, RBD"/>
    <property type="match status" value="1"/>
</dbReference>
<gene>
    <name evidence="8" type="ORF">IE077_002121</name>
</gene>
<dbReference type="Pfam" id="PF12220">
    <property type="entry name" value="U1snRNP70_N"/>
    <property type="match status" value="1"/>
</dbReference>
<dbReference type="InterPro" id="IPR012677">
    <property type="entry name" value="Nucleotide-bd_a/b_plait_sf"/>
</dbReference>
<dbReference type="PROSITE" id="PS50102">
    <property type="entry name" value="RRM"/>
    <property type="match status" value="1"/>
</dbReference>
<evidence type="ECO:0000259" key="7">
    <source>
        <dbReference type="PROSITE" id="PS50102"/>
    </source>
</evidence>
<dbReference type="InterPro" id="IPR022023">
    <property type="entry name" value="U1snRNP70_N"/>
</dbReference>
<dbReference type="SMART" id="SM00360">
    <property type="entry name" value="RRM"/>
    <property type="match status" value="1"/>
</dbReference>
<proteinExistence type="predicted"/>
<dbReference type="InterPro" id="IPR000504">
    <property type="entry name" value="RRM_dom"/>
</dbReference>
<dbReference type="InterPro" id="IPR034143">
    <property type="entry name" value="snRNP70_RRM"/>
</dbReference>
<dbReference type="PANTHER" id="PTHR13952:SF5">
    <property type="entry name" value="U1 SMALL NUCLEAR RIBONUCLEOPROTEIN 70 KDA"/>
    <property type="match status" value="1"/>
</dbReference>
<evidence type="ECO:0000256" key="3">
    <source>
        <dbReference type="ARBA" id="ARBA00023242"/>
    </source>
</evidence>
<keyword evidence="9" id="KW-1185">Reference proteome</keyword>
<accession>A0ABQ7JBL3</accession>
<dbReference type="CDD" id="cd12236">
    <property type="entry name" value="RRM_snRNP70"/>
    <property type="match status" value="1"/>
</dbReference>
<sequence length="289" mass="34547">MSTIGMPPHLLALFQSRPPLDYLEAPRKRKMPSYDGMASCVNLFEDGPPPPVIPTETPKERWARLKREKRLKHEKERKEKILEYESREDSTSLTTDALRTLFVGRISYETTEKKLKREFEQFGPIRKVRLIYDRNGKMRGYGFIEFESDKDMKETYKQADGKKIDGWRVIVDVERARTVPGWLPRRLGGGRGPPRGSQGQPRMLPAPPSLSYSKDHREIERDRDRSRERPDRDRTRYPGYPNKRDESYRSRRSRSRSREKRGNIREYDSRRRNRSRERERPPREHRRDY</sequence>
<dbReference type="Gene3D" id="3.30.70.330">
    <property type="match status" value="1"/>
</dbReference>
<reference evidence="8 9" key="1">
    <citation type="journal article" date="2020" name="bioRxiv">
        <title>Metabolic contributions of an alphaproteobacterial endosymbiont in the apicomplexan Cardiosporidium cionae.</title>
        <authorList>
            <person name="Hunter E.S."/>
            <person name="Paight C.J."/>
            <person name="Lane C.E."/>
        </authorList>
    </citation>
    <scope>NUCLEOTIDE SEQUENCE [LARGE SCALE GENOMIC DNA]</scope>
    <source>
        <strain evidence="8">ESH_2018</strain>
    </source>
</reference>
<dbReference type="PANTHER" id="PTHR13952">
    <property type="entry name" value="U1 SMALL NUCLEAR RIBONUCLEOPROTEIN 70 KD"/>
    <property type="match status" value="1"/>
</dbReference>
<dbReference type="InterPro" id="IPR051183">
    <property type="entry name" value="U1_U11-U12_snRNP_70-35kDa"/>
</dbReference>
<comment type="subcellular location">
    <subcellularLocation>
        <location evidence="1">Nucleus</location>
    </subcellularLocation>
</comment>
<evidence type="ECO:0000256" key="4">
    <source>
        <dbReference type="ARBA" id="ARBA00023274"/>
    </source>
</evidence>
<evidence type="ECO:0000256" key="2">
    <source>
        <dbReference type="ARBA" id="ARBA00022884"/>
    </source>
</evidence>
<feature type="compositionally biased region" description="Basic and acidic residues" evidence="6">
    <location>
        <begin position="260"/>
        <end position="289"/>
    </location>
</feature>
<comment type="caution">
    <text evidence="8">The sequence shown here is derived from an EMBL/GenBank/DDBJ whole genome shotgun (WGS) entry which is preliminary data.</text>
</comment>
<protein>
    <submittedName>
        <fullName evidence="8">Rna recognition motif-containing protein</fullName>
    </submittedName>
</protein>
<keyword evidence="3" id="KW-0539">Nucleus</keyword>
<name>A0ABQ7JBL3_9APIC</name>
<feature type="compositionally biased region" description="Basic residues" evidence="6">
    <location>
        <begin position="250"/>
        <end position="259"/>
    </location>
</feature>
<dbReference type="EMBL" id="JADAQX010000190">
    <property type="protein sequence ID" value="KAF8821359.1"/>
    <property type="molecule type" value="Genomic_DNA"/>
</dbReference>
<evidence type="ECO:0000313" key="8">
    <source>
        <dbReference type="EMBL" id="KAF8821359.1"/>
    </source>
</evidence>
<dbReference type="Proteomes" id="UP000823046">
    <property type="component" value="Unassembled WGS sequence"/>
</dbReference>
<feature type="compositionally biased region" description="Basic and acidic residues" evidence="6">
    <location>
        <begin position="213"/>
        <end position="249"/>
    </location>
</feature>
<keyword evidence="2 5" id="KW-0694">RNA-binding</keyword>
<dbReference type="Pfam" id="PF00076">
    <property type="entry name" value="RRM_1"/>
    <property type="match status" value="1"/>
</dbReference>